<evidence type="ECO:0000313" key="1">
    <source>
        <dbReference type="EMBL" id="HCT55648.1"/>
    </source>
</evidence>
<dbReference type="Pfam" id="PF12092">
    <property type="entry name" value="DUF3568"/>
    <property type="match status" value="1"/>
</dbReference>
<accession>A0A3D4V4K4</accession>
<dbReference type="PROSITE" id="PS51257">
    <property type="entry name" value="PROKAR_LIPOPROTEIN"/>
    <property type="match status" value="1"/>
</dbReference>
<dbReference type="Proteomes" id="UP000264071">
    <property type="component" value="Unassembled WGS sequence"/>
</dbReference>
<reference evidence="1 2" key="1">
    <citation type="journal article" date="2018" name="Nat. Biotechnol.">
        <title>A standardized bacterial taxonomy based on genome phylogeny substantially revises the tree of life.</title>
        <authorList>
            <person name="Parks D.H."/>
            <person name="Chuvochina M."/>
            <person name="Waite D.W."/>
            <person name="Rinke C."/>
            <person name="Skarshewski A."/>
            <person name="Chaumeil P.A."/>
            <person name="Hugenholtz P."/>
        </authorList>
    </citation>
    <scope>NUCLEOTIDE SEQUENCE [LARGE SCALE GENOMIC DNA]</scope>
    <source>
        <strain evidence="1">UBA8844</strain>
    </source>
</reference>
<dbReference type="InterPro" id="IPR021952">
    <property type="entry name" value="Flpp3-like"/>
</dbReference>
<gene>
    <name evidence="1" type="ORF">DGD08_00395</name>
</gene>
<proteinExistence type="predicted"/>
<organism evidence="1 2">
    <name type="scientific">Gemmatimonas aurantiaca</name>
    <dbReference type="NCBI Taxonomy" id="173480"/>
    <lineage>
        <taxon>Bacteria</taxon>
        <taxon>Pseudomonadati</taxon>
        <taxon>Gemmatimonadota</taxon>
        <taxon>Gemmatimonadia</taxon>
        <taxon>Gemmatimonadales</taxon>
        <taxon>Gemmatimonadaceae</taxon>
        <taxon>Gemmatimonas</taxon>
    </lineage>
</organism>
<dbReference type="EMBL" id="DPIY01000001">
    <property type="protein sequence ID" value="HCT55648.1"/>
    <property type="molecule type" value="Genomic_DNA"/>
</dbReference>
<dbReference type="AlphaFoldDB" id="A0A3D4V4K4"/>
<evidence type="ECO:0000313" key="2">
    <source>
        <dbReference type="Proteomes" id="UP000264071"/>
    </source>
</evidence>
<name>A0A3D4V4K4_9BACT</name>
<sequence length="132" mass="13620">MPRFSRVFPVALLAAVTISSSGCFLVAAGAGAGAAIAYTQRGASASVPGSVDAVFGKAQSAFNAMSINETGQSTENSGATRRLVGKNGDNEITVEIKRSSDEVAAVEVVAKKNVVDYDKDLAKRVLDRIVGK</sequence>
<protein>
    <submittedName>
        <fullName evidence="1">DUF3568 domain-containing protein</fullName>
    </submittedName>
</protein>
<comment type="caution">
    <text evidence="1">The sequence shown here is derived from an EMBL/GenBank/DDBJ whole genome shotgun (WGS) entry which is preliminary data.</text>
</comment>